<dbReference type="Pfam" id="PF02585">
    <property type="entry name" value="PIG-L"/>
    <property type="match status" value="1"/>
</dbReference>
<keyword evidence="3" id="KW-1185">Reference proteome</keyword>
<comment type="caution">
    <text evidence="2">The sequence shown here is derived from an EMBL/GenBank/DDBJ whole genome shotgun (WGS) entry which is preliminary data.</text>
</comment>
<protein>
    <submittedName>
        <fullName evidence="2">GlcNAc-PI de-N-acetylase</fullName>
    </submittedName>
</protein>
<dbReference type="PANTHER" id="PTHR12993">
    <property type="entry name" value="N-ACETYLGLUCOSAMINYL-PHOSPHATIDYLINOSITOL DE-N-ACETYLASE-RELATED"/>
    <property type="match status" value="1"/>
</dbReference>
<name>A0A9W5X652_9BACI</name>
<dbReference type="Gene3D" id="3.40.50.10320">
    <property type="entry name" value="LmbE-like"/>
    <property type="match status" value="1"/>
</dbReference>
<dbReference type="GO" id="GO:0016811">
    <property type="term" value="F:hydrolase activity, acting on carbon-nitrogen (but not peptide) bonds, in linear amides"/>
    <property type="evidence" value="ECO:0007669"/>
    <property type="project" value="TreeGrafter"/>
</dbReference>
<evidence type="ECO:0000313" key="3">
    <source>
        <dbReference type="Proteomes" id="UP000621492"/>
    </source>
</evidence>
<comment type="cofactor">
    <cofactor evidence="1">
        <name>Zn(2+)</name>
        <dbReference type="ChEBI" id="CHEBI:29105"/>
    </cofactor>
</comment>
<dbReference type="SUPFAM" id="SSF102588">
    <property type="entry name" value="LmbE-like"/>
    <property type="match status" value="1"/>
</dbReference>
<dbReference type="InterPro" id="IPR003737">
    <property type="entry name" value="GlcNAc_PI_deacetylase-related"/>
</dbReference>
<gene>
    <name evidence="2" type="ORF">GCM10011409_27290</name>
</gene>
<reference evidence="2" key="1">
    <citation type="journal article" date="2014" name="Int. J. Syst. Evol. Microbiol.">
        <title>Complete genome sequence of Corynebacterium casei LMG S-19264T (=DSM 44701T), isolated from a smear-ripened cheese.</title>
        <authorList>
            <consortium name="US DOE Joint Genome Institute (JGI-PGF)"/>
            <person name="Walter F."/>
            <person name="Albersmeier A."/>
            <person name="Kalinowski J."/>
            <person name="Ruckert C."/>
        </authorList>
    </citation>
    <scope>NUCLEOTIDE SEQUENCE</scope>
    <source>
        <strain evidence="2">CGMCC 1.15454</strain>
    </source>
</reference>
<dbReference type="InterPro" id="IPR024078">
    <property type="entry name" value="LmbE-like_dom_sf"/>
</dbReference>
<evidence type="ECO:0000256" key="1">
    <source>
        <dbReference type="ARBA" id="ARBA00001947"/>
    </source>
</evidence>
<reference evidence="2" key="2">
    <citation type="submission" date="2020-09" db="EMBL/GenBank/DDBJ databases">
        <authorList>
            <person name="Sun Q."/>
            <person name="Zhou Y."/>
        </authorList>
    </citation>
    <scope>NUCLEOTIDE SEQUENCE</scope>
    <source>
        <strain evidence="2">CGMCC 1.15454</strain>
    </source>
</reference>
<dbReference type="EMBL" id="BMJD01000022">
    <property type="protein sequence ID" value="GGB48278.1"/>
    <property type="molecule type" value="Genomic_DNA"/>
</dbReference>
<organism evidence="2 3">
    <name type="scientific">Lentibacillus populi</name>
    <dbReference type="NCBI Taxonomy" id="1827502"/>
    <lineage>
        <taxon>Bacteria</taxon>
        <taxon>Bacillati</taxon>
        <taxon>Bacillota</taxon>
        <taxon>Bacilli</taxon>
        <taxon>Bacillales</taxon>
        <taxon>Bacillaceae</taxon>
        <taxon>Lentibacillus</taxon>
    </lineage>
</organism>
<sequence length="243" mass="27674">MIDKNTNLLVVSAHAADFVWRGGGTIAKYVKHGANVSLLILSYGARGESNALWNMEGQTLENVKSTRHGEIEAAAECLGVKDIEFWDYQDYHMEINNERVERLVHKIRKVKPHHILTHGPKDAFNPDHETVSKYVFDASVLSTSNGVKLEGTTTVKQAQIFGFEPHQSEISDFKPEVILDITETYERKEAAMNCFKAQPHLIDYYGWKAKMRGNHARRCSGEKEYKYAEAFTRFFPYVGGEFI</sequence>
<dbReference type="AlphaFoldDB" id="A0A9W5X652"/>
<dbReference type="Proteomes" id="UP000621492">
    <property type="component" value="Unassembled WGS sequence"/>
</dbReference>
<accession>A0A9W5X652</accession>
<proteinExistence type="predicted"/>
<dbReference type="PANTHER" id="PTHR12993:SF29">
    <property type="entry name" value="BLR3841 PROTEIN"/>
    <property type="match status" value="1"/>
</dbReference>
<dbReference type="RefSeq" id="WP_188725372.1">
    <property type="nucleotide sequence ID" value="NZ_BMJD01000022.1"/>
</dbReference>
<evidence type="ECO:0000313" key="2">
    <source>
        <dbReference type="EMBL" id="GGB48278.1"/>
    </source>
</evidence>